<gene>
    <name evidence="1" type="ORF">ACFQ08_19680</name>
</gene>
<dbReference type="Proteomes" id="UP001597024">
    <property type="component" value="Unassembled WGS sequence"/>
</dbReference>
<comment type="caution">
    <text evidence="1">The sequence shown here is derived from an EMBL/GenBank/DDBJ whole genome shotgun (WGS) entry which is preliminary data.</text>
</comment>
<keyword evidence="2" id="KW-1185">Reference proteome</keyword>
<accession>A0ABW3DSJ4</accession>
<proteinExistence type="predicted"/>
<dbReference type="EMBL" id="JBHTHX010000710">
    <property type="protein sequence ID" value="MFD0886774.1"/>
    <property type="molecule type" value="Genomic_DNA"/>
</dbReference>
<organism evidence="1 2">
    <name type="scientific">Streptosporangium algeriense</name>
    <dbReference type="NCBI Taxonomy" id="1682748"/>
    <lineage>
        <taxon>Bacteria</taxon>
        <taxon>Bacillati</taxon>
        <taxon>Actinomycetota</taxon>
        <taxon>Actinomycetes</taxon>
        <taxon>Streptosporangiales</taxon>
        <taxon>Streptosporangiaceae</taxon>
        <taxon>Streptosporangium</taxon>
    </lineage>
</organism>
<evidence type="ECO:0000313" key="2">
    <source>
        <dbReference type="Proteomes" id="UP001597024"/>
    </source>
</evidence>
<sequence length="136" mass="14365">MVRAAPHPGLRPGVMSYRGFRTDAGRLHRSLEIPVGVVSLLLGLGKPFRVLGSSRDPRGACSSTALLCGLQDRSFVGERDGRSAGVEVVMTPWAAFTLFGVPMKELAGSVTPVEDLPDPEFGELNADLCAIRSTGG</sequence>
<reference evidence="2" key="1">
    <citation type="journal article" date="2019" name="Int. J. Syst. Evol. Microbiol.">
        <title>The Global Catalogue of Microorganisms (GCM) 10K type strain sequencing project: providing services to taxonomists for standard genome sequencing and annotation.</title>
        <authorList>
            <consortium name="The Broad Institute Genomics Platform"/>
            <consortium name="The Broad Institute Genome Sequencing Center for Infectious Disease"/>
            <person name="Wu L."/>
            <person name="Ma J."/>
        </authorList>
    </citation>
    <scope>NUCLEOTIDE SEQUENCE [LARGE SCALE GENOMIC DNA]</scope>
    <source>
        <strain evidence="2">CCUG 62974</strain>
    </source>
</reference>
<protein>
    <submittedName>
        <fullName evidence="1">Uncharacterized protein</fullName>
    </submittedName>
</protein>
<name>A0ABW3DSJ4_9ACTN</name>
<evidence type="ECO:0000313" key="1">
    <source>
        <dbReference type="EMBL" id="MFD0886774.1"/>
    </source>
</evidence>